<protein>
    <recommendedName>
        <fullName evidence="7">Cytochrome b5 heme-binding domain-containing protein</fullName>
    </recommendedName>
</protein>
<dbReference type="GO" id="GO:0016491">
    <property type="term" value="F:oxidoreductase activity"/>
    <property type="evidence" value="ECO:0007669"/>
    <property type="project" value="InterPro"/>
</dbReference>
<dbReference type="Gene3D" id="3.20.20.70">
    <property type="entry name" value="Aldolase class I"/>
    <property type="match status" value="1"/>
</dbReference>
<dbReference type="OrthoDB" id="1925334at2759"/>
<dbReference type="Gene3D" id="3.10.120.10">
    <property type="entry name" value="Cytochrome b5-like heme/steroid binding domain"/>
    <property type="match status" value="1"/>
</dbReference>
<dbReference type="PANTHER" id="PTHR19359">
    <property type="entry name" value="CYTOCHROME B5"/>
    <property type="match status" value="1"/>
</dbReference>
<dbReference type="InterPro" id="IPR036400">
    <property type="entry name" value="Cyt_B5-like_heme/steroid_sf"/>
</dbReference>
<evidence type="ECO:0000259" key="7">
    <source>
        <dbReference type="PROSITE" id="PS50255"/>
    </source>
</evidence>
<keyword evidence="9" id="KW-1185">Reference proteome</keyword>
<proteinExistence type="inferred from homology"/>
<dbReference type="PROSITE" id="PS00191">
    <property type="entry name" value="CYTOCHROME_B5_1"/>
    <property type="match status" value="1"/>
</dbReference>
<dbReference type="AlphaFoldDB" id="A0A4T0X611"/>
<dbReference type="PRINTS" id="PR00363">
    <property type="entry name" value="CYTOCHROMEB5"/>
</dbReference>
<dbReference type="GO" id="GO:0020037">
    <property type="term" value="F:heme binding"/>
    <property type="evidence" value="ECO:0007669"/>
    <property type="project" value="UniProtKB-UniRule"/>
</dbReference>
<evidence type="ECO:0000256" key="5">
    <source>
        <dbReference type="ARBA" id="ARBA00038168"/>
    </source>
</evidence>
<dbReference type="InterPro" id="IPR000262">
    <property type="entry name" value="FMN-dep_DH"/>
</dbReference>
<dbReference type="InterPro" id="IPR001199">
    <property type="entry name" value="Cyt_B5-like_heme/steroid-bd"/>
</dbReference>
<feature type="domain" description="Cytochrome b5 heme-binding" evidence="7">
    <location>
        <begin position="1"/>
        <end position="72"/>
    </location>
</feature>
<dbReference type="SUPFAM" id="SSF55856">
    <property type="entry name" value="Cytochrome b5-like heme/steroid binding domain"/>
    <property type="match status" value="1"/>
</dbReference>
<organism evidence="8 9">
    <name type="scientific">Pichia inconspicua</name>
    <dbReference type="NCBI Taxonomy" id="52247"/>
    <lineage>
        <taxon>Eukaryota</taxon>
        <taxon>Fungi</taxon>
        <taxon>Dikarya</taxon>
        <taxon>Ascomycota</taxon>
        <taxon>Saccharomycotina</taxon>
        <taxon>Pichiomycetes</taxon>
        <taxon>Pichiales</taxon>
        <taxon>Pichiaceae</taxon>
        <taxon>Pichia</taxon>
    </lineage>
</organism>
<evidence type="ECO:0000256" key="1">
    <source>
        <dbReference type="ARBA" id="ARBA00001917"/>
    </source>
</evidence>
<evidence type="ECO:0000256" key="3">
    <source>
        <dbReference type="ARBA" id="ARBA00022723"/>
    </source>
</evidence>
<dbReference type="GO" id="GO:0016020">
    <property type="term" value="C:membrane"/>
    <property type="evidence" value="ECO:0007669"/>
    <property type="project" value="TreeGrafter"/>
</dbReference>
<evidence type="ECO:0000256" key="2">
    <source>
        <dbReference type="ARBA" id="ARBA00022617"/>
    </source>
</evidence>
<comment type="cofactor">
    <cofactor evidence="1">
        <name>FMN</name>
        <dbReference type="ChEBI" id="CHEBI:58210"/>
    </cofactor>
</comment>
<accession>A0A4T0X611</accession>
<dbReference type="SMART" id="SM01117">
    <property type="entry name" value="Cyt-b5"/>
    <property type="match status" value="1"/>
</dbReference>
<keyword evidence="4 6" id="KW-0408">Iron</keyword>
<dbReference type="EMBL" id="SELW01000121">
    <property type="protein sequence ID" value="TID30753.1"/>
    <property type="molecule type" value="Genomic_DNA"/>
</dbReference>
<gene>
    <name evidence="8" type="ORF">CANINC_000669</name>
</gene>
<sequence length="341" mass="39062">MDELSKHRQTDDCWIGINGNVYDVSEFLNLHPGGPDKIFRYAGNDASKGFKMQHPKEYIEKFISEQYIGRLEKVKREKKTIKRVTAVSMVNSVEKFQKPPLSNIFSLDDFKYVESMVYGWKRELGVSKMALCRIFFRPRCLVDVSDVDLRLNIWDLKLEHPFVVNLKQMGNVKIINLNDVTFNVPGYERTIVDGIVGEKELNHLYNKGYDGAILVEREGCVSPVEVLERFQGDPKFAVFIRDGITRGSDVVKILSLGGVPLVDESLRATAIYGEEGFQKGISILHKEVETTMKLVGARSVNELNPTFLELSSLKASFNIDYKRFKEENERYTPLKFPDFKV</sequence>
<keyword evidence="3 6" id="KW-0479">Metal-binding</keyword>
<evidence type="ECO:0000256" key="4">
    <source>
        <dbReference type="ARBA" id="ARBA00023004"/>
    </source>
</evidence>
<dbReference type="InterPro" id="IPR013785">
    <property type="entry name" value="Aldolase_TIM"/>
</dbReference>
<name>A0A4T0X611_9ASCO</name>
<dbReference type="InterPro" id="IPR018506">
    <property type="entry name" value="Cyt_B5_heme-BS"/>
</dbReference>
<comment type="caution">
    <text evidence="8">The sequence shown here is derived from an EMBL/GenBank/DDBJ whole genome shotgun (WGS) entry which is preliminary data.</text>
</comment>
<dbReference type="Proteomes" id="UP000307173">
    <property type="component" value="Unassembled WGS sequence"/>
</dbReference>
<dbReference type="InterPro" id="IPR050668">
    <property type="entry name" value="Cytochrome_b5"/>
</dbReference>
<evidence type="ECO:0000313" key="9">
    <source>
        <dbReference type="Proteomes" id="UP000307173"/>
    </source>
</evidence>
<evidence type="ECO:0000256" key="6">
    <source>
        <dbReference type="RuleBase" id="RU362121"/>
    </source>
</evidence>
<dbReference type="Pfam" id="PF00173">
    <property type="entry name" value="Cyt-b5"/>
    <property type="match status" value="1"/>
</dbReference>
<evidence type="ECO:0000313" key="8">
    <source>
        <dbReference type="EMBL" id="TID30753.1"/>
    </source>
</evidence>
<dbReference type="PROSITE" id="PS50255">
    <property type="entry name" value="CYTOCHROME_B5_2"/>
    <property type="match status" value="1"/>
</dbReference>
<dbReference type="GO" id="GO:0046872">
    <property type="term" value="F:metal ion binding"/>
    <property type="evidence" value="ECO:0007669"/>
    <property type="project" value="UniProtKB-UniRule"/>
</dbReference>
<comment type="similarity">
    <text evidence="5 6">Belongs to the cytochrome b5 family.</text>
</comment>
<dbReference type="SUPFAM" id="SSF51395">
    <property type="entry name" value="FMN-linked oxidoreductases"/>
    <property type="match status" value="1"/>
</dbReference>
<dbReference type="STRING" id="52247.A0A4T0X611"/>
<dbReference type="Pfam" id="PF01070">
    <property type="entry name" value="FMN_dh"/>
    <property type="match status" value="1"/>
</dbReference>
<keyword evidence="2 6" id="KW-0349">Heme</keyword>
<reference evidence="8 9" key="1">
    <citation type="journal article" date="2019" name="Front. Genet.">
        <title>Whole-Genome Sequencing of the Opportunistic Yeast Pathogen Candida inconspicua Uncovers Its Hybrid Origin.</title>
        <authorList>
            <person name="Mixao V."/>
            <person name="Hansen A.P."/>
            <person name="Saus E."/>
            <person name="Boekhout T."/>
            <person name="Lass-Florl C."/>
            <person name="Gabaldon T."/>
        </authorList>
    </citation>
    <scope>NUCLEOTIDE SEQUENCE [LARGE SCALE GENOMIC DNA]</scope>
    <source>
        <strain evidence="8 9">CBS 180</strain>
    </source>
</reference>